<dbReference type="PANTHER" id="PTHR11820">
    <property type="entry name" value="ACYLPYRUVASE"/>
    <property type="match status" value="1"/>
</dbReference>
<gene>
    <name evidence="4" type="ORF">IWZ03DRAFT_147182</name>
</gene>
<protein>
    <recommendedName>
        <fullName evidence="3">Fumarylacetoacetase-like C-terminal domain-containing protein</fullName>
    </recommendedName>
</protein>
<sequence length="289" mass="31153">MGNWTHLIRFVAKEDGLAHYGQVDAARYPDVGLATYEGKEEVRVKEVTGGLYDGIVGERELTVQTLLPPLQPTDIPLIRCMGLNYRDHAREANMAIPTVPILFIKPRTAINGPHPSAIPVPKLAQDGTSDYEAELTVVIGKEGRDIPESKALEHVLAYTAGNDVSARTQQFATSQWSFSKGFDGSAPVGPVLVAPHALPAPDAGALRIRALHNGAAVQDSNTREMIFGIAKQISFLSQGTTLERGTVIMTGTGPGVGIMRDPKVVLKHGDDMRVEIEGIGTLVNRVVYE</sequence>
<evidence type="ECO:0000256" key="1">
    <source>
        <dbReference type="ARBA" id="ARBA00010211"/>
    </source>
</evidence>
<dbReference type="PANTHER" id="PTHR11820:SF112">
    <property type="entry name" value="FUMARYLACETOACETATE HYDROLASE FAMILY PROTEIN (AFU_ORTHOLOGUE AFUA_1G02370)-RELATED"/>
    <property type="match status" value="1"/>
</dbReference>
<evidence type="ECO:0000313" key="4">
    <source>
        <dbReference type="EMBL" id="KAK7518494.1"/>
    </source>
</evidence>
<comment type="similarity">
    <text evidence="1">Belongs to the FAH family.</text>
</comment>
<proteinExistence type="inferred from homology"/>
<evidence type="ECO:0000256" key="2">
    <source>
        <dbReference type="ARBA" id="ARBA00022723"/>
    </source>
</evidence>
<dbReference type="Gene3D" id="3.90.850.10">
    <property type="entry name" value="Fumarylacetoacetase-like, C-terminal domain"/>
    <property type="match status" value="1"/>
</dbReference>
<reference evidence="4 5" key="1">
    <citation type="submission" date="2024-04" db="EMBL/GenBank/DDBJ databases">
        <title>Phyllosticta paracitricarpa is synonymous to the EU quarantine fungus P. citricarpa based on phylogenomic analyses.</title>
        <authorList>
            <consortium name="Lawrence Berkeley National Laboratory"/>
            <person name="Van Ingen-Buijs V.A."/>
            <person name="Van Westerhoven A.C."/>
            <person name="Haridas S."/>
            <person name="Skiadas P."/>
            <person name="Martin F."/>
            <person name="Groenewald J.Z."/>
            <person name="Crous P.W."/>
            <person name="Seidl M.F."/>
        </authorList>
    </citation>
    <scope>NUCLEOTIDE SEQUENCE [LARGE SCALE GENOMIC DNA]</scope>
    <source>
        <strain evidence="4 5">CBS 123371</strain>
    </source>
</reference>
<dbReference type="InterPro" id="IPR011234">
    <property type="entry name" value="Fumarylacetoacetase-like_C"/>
</dbReference>
<accession>A0ABR1KQP3</accession>
<dbReference type="Proteomes" id="UP001363622">
    <property type="component" value="Unassembled WGS sequence"/>
</dbReference>
<keyword evidence="5" id="KW-1185">Reference proteome</keyword>
<dbReference type="EMBL" id="JBBPHU010000004">
    <property type="protein sequence ID" value="KAK7518494.1"/>
    <property type="molecule type" value="Genomic_DNA"/>
</dbReference>
<feature type="domain" description="Fumarylacetoacetase-like C-terminal" evidence="3">
    <location>
        <begin position="78"/>
        <end position="287"/>
    </location>
</feature>
<evidence type="ECO:0000259" key="3">
    <source>
        <dbReference type="Pfam" id="PF01557"/>
    </source>
</evidence>
<comment type="caution">
    <text evidence="4">The sequence shown here is derived from an EMBL/GenBank/DDBJ whole genome shotgun (WGS) entry which is preliminary data.</text>
</comment>
<dbReference type="InterPro" id="IPR036663">
    <property type="entry name" value="Fumarylacetoacetase_C_sf"/>
</dbReference>
<organism evidence="4 5">
    <name type="scientific">Phyllosticta citriasiana</name>
    <dbReference type="NCBI Taxonomy" id="595635"/>
    <lineage>
        <taxon>Eukaryota</taxon>
        <taxon>Fungi</taxon>
        <taxon>Dikarya</taxon>
        <taxon>Ascomycota</taxon>
        <taxon>Pezizomycotina</taxon>
        <taxon>Dothideomycetes</taxon>
        <taxon>Dothideomycetes incertae sedis</taxon>
        <taxon>Botryosphaeriales</taxon>
        <taxon>Phyllostictaceae</taxon>
        <taxon>Phyllosticta</taxon>
    </lineage>
</organism>
<dbReference type="Pfam" id="PF01557">
    <property type="entry name" value="FAA_hydrolase"/>
    <property type="match status" value="1"/>
</dbReference>
<keyword evidence="2" id="KW-0479">Metal-binding</keyword>
<name>A0ABR1KQP3_9PEZI</name>
<evidence type="ECO:0000313" key="5">
    <source>
        <dbReference type="Proteomes" id="UP001363622"/>
    </source>
</evidence>
<dbReference type="SUPFAM" id="SSF56529">
    <property type="entry name" value="FAH"/>
    <property type="match status" value="1"/>
</dbReference>